<feature type="transmembrane region" description="Helical" evidence="5">
    <location>
        <begin position="242"/>
        <end position="261"/>
    </location>
</feature>
<reference evidence="7 8" key="1">
    <citation type="submission" date="2022-06" db="EMBL/GenBank/DDBJ databases">
        <title>Genomic Encyclopedia of Archaeal and Bacterial Type Strains, Phase II (KMG-II): from individual species to whole genera.</title>
        <authorList>
            <person name="Goeker M."/>
        </authorList>
    </citation>
    <scope>NUCLEOTIDE SEQUENCE [LARGE SCALE GENOMIC DNA]</scope>
    <source>
        <strain evidence="7 8">DSM 45037</strain>
    </source>
</reference>
<keyword evidence="2 5" id="KW-0812">Transmembrane</keyword>
<evidence type="ECO:0000259" key="6">
    <source>
        <dbReference type="PROSITE" id="PS50928"/>
    </source>
</evidence>
<proteinExistence type="inferred from homology"/>
<feature type="domain" description="ABC transmembrane type-1" evidence="6">
    <location>
        <begin position="377"/>
        <end position="563"/>
    </location>
</feature>
<dbReference type="InterPro" id="IPR035906">
    <property type="entry name" value="MetI-like_sf"/>
</dbReference>
<dbReference type="EMBL" id="JAMTCG010000005">
    <property type="protein sequence ID" value="MCP2161540.1"/>
    <property type="molecule type" value="Genomic_DNA"/>
</dbReference>
<comment type="similarity">
    <text evidence="5">Belongs to the binding-protein-dependent transport system permease family.</text>
</comment>
<feature type="transmembrane region" description="Helical" evidence="5">
    <location>
        <begin position="64"/>
        <end position="88"/>
    </location>
</feature>
<dbReference type="CDD" id="cd06261">
    <property type="entry name" value="TM_PBP2"/>
    <property type="match status" value="2"/>
</dbReference>
<keyword evidence="3 5" id="KW-1133">Transmembrane helix</keyword>
<keyword evidence="8" id="KW-1185">Reference proteome</keyword>
<feature type="transmembrane region" description="Helical" evidence="5">
    <location>
        <begin position="412"/>
        <end position="434"/>
    </location>
</feature>
<evidence type="ECO:0000313" key="8">
    <source>
        <dbReference type="Proteomes" id="UP001205740"/>
    </source>
</evidence>
<feature type="transmembrane region" description="Helical" evidence="5">
    <location>
        <begin position="181"/>
        <end position="208"/>
    </location>
</feature>
<dbReference type="PANTHER" id="PTHR42744">
    <property type="entry name" value="BINDING-PROTEIN-DEPENDENT TRANSPORT SYSTEMS INNER MEMBRANE COMPONENT"/>
    <property type="match status" value="1"/>
</dbReference>
<comment type="subcellular location">
    <subcellularLocation>
        <location evidence="5">Cell membrane</location>
        <topology evidence="5">Multi-pass membrane protein</topology>
    </subcellularLocation>
    <subcellularLocation>
        <location evidence="1">Membrane</location>
        <topology evidence="1">Multi-pass membrane protein</topology>
    </subcellularLocation>
</comment>
<evidence type="ECO:0000256" key="5">
    <source>
        <dbReference type="RuleBase" id="RU363032"/>
    </source>
</evidence>
<evidence type="ECO:0000256" key="1">
    <source>
        <dbReference type="ARBA" id="ARBA00004141"/>
    </source>
</evidence>
<keyword evidence="4 5" id="KW-0472">Membrane</keyword>
<dbReference type="InterPro" id="IPR000515">
    <property type="entry name" value="MetI-like"/>
</dbReference>
<sequence length="578" mass="61632">MSGVGVARMAGIAAHRPRWADAAVAVGGVVLLYLVVRIGSDFGAPFDAAHAATSVSTDPARLPFYAACSVLRMFLGLGVSVLFTFTFATAAARLPRARKLLLPILDILQSVPILGFLSITVTGFIALFPGSQWGPECASIFAIVTSQAWNMAFSFYNSLVSQPRDLDEAARDLRLTRWQRFWRVDVPSSMIPLVWNGMMSFGGAWFFLVASEALTVDDKTYVVPGIGSYVAAATAQEDLGRVGLAIVAMVVMVVGVNAVFWRPLTAWAERFRTEDSASADAPRSVVLDVLRRSRVPDLFSAGMRPVVAAADRVTGIFGIAEYPLAGPTRARRAATATTTLVVAAALAAGAVEVVSFVGHTAGFGQVLHCLWLGLFTFGRVMVIVVVSTVVWVPVGVWIGLNPRVGRFAQPVVQVFASFPANFLFPPVTAILVATGVGLDWGGIVLMSLGAQWYILFNVIAGAGAIPTDLREAGRSLRLPRRLWWTRLALPAVFPYFVTGALTAAGGAWNASIVAEVVTYGSTTLTATGLGSYIAAATAHGDRGRILVGVVVMSAFVVGLNRLLWRPLYGLAHRRFSLS</sequence>
<evidence type="ECO:0000313" key="7">
    <source>
        <dbReference type="EMBL" id="MCP2161540.1"/>
    </source>
</evidence>
<gene>
    <name evidence="7" type="ORF">LX12_002739</name>
</gene>
<dbReference type="Proteomes" id="UP001205740">
    <property type="component" value="Unassembled WGS sequence"/>
</dbReference>
<feature type="domain" description="ABC transmembrane type-1" evidence="6">
    <location>
        <begin position="66"/>
        <end position="260"/>
    </location>
</feature>
<dbReference type="PANTHER" id="PTHR42744:SF1">
    <property type="entry name" value="BINDING-PROTEIN-DEPENDENT TRANSPORT SYSTEMS INNER MEMBRANE COMPONENT"/>
    <property type="match status" value="1"/>
</dbReference>
<dbReference type="RefSeq" id="WP_253655136.1">
    <property type="nucleotide sequence ID" value="NZ_BAAAOE010000001.1"/>
</dbReference>
<dbReference type="Gene3D" id="1.10.3720.10">
    <property type="entry name" value="MetI-like"/>
    <property type="match status" value="2"/>
</dbReference>
<dbReference type="Pfam" id="PF00528">
    <property type="entry name" value="BPD_transp_1"/>
    <property type="match status" value="2"/>
</dbReference>
<feature type="transmembrane region" description="Helical" evidence="5">
    <location>
        <begin position="100"/>
        <end position="128"/>
    </location>
</feature>
<feature type="transmembrane region" description="Helical" evidence="5">
    <location>
        <begin position="140"/>
        <end position="160"/>
    </location>
</feature>
<organism evidence="7 8">
    <name type="scientific">Williamsia serinedens</name>
    <dbReference type="NCBI Taxonomy" id="391736"/>
    <lineage>
        <taxon>Bacteria</taxon>
        <taxon>Bacillati</taxon>
        <taxon>Actinomycetota</taxon>
        <taxon>Actinomycetes</taxon>
        <taxon>Mycobacteriales</taxon>
        <taxon>Nocardiaceae</taxon>
        <taxon>Williamsia</taxon>
    </lineage>
</organism>
<feature type="transmembrane region" description="Helical" evidence="5">
    <location>
        <begin position="487"/>
        <end position="510"/>
    </location>
</feature>
<feature type="transmembrane region" description="Helical" evidence="5">
    <location>
        <begin position="19"/>
        <end position="36"/>
    </location>
</feature>
<dbReference type="SUPFAM" id="SSF161098">
    <property type="entry name" value="MetI-like"/>
    <property type="match status" value="2"/>
</dbReference>
<protein>
    <submittedName>
        <fullName evidence="7">NitT/TauT family transport system permease protein</fullName>
    </submittedName>
</protein>
<name>A0ABT1H2U5_9NOCA</name>
<evidence type="ECO:0000256" key="4">
    <source>
        <dbReference type="ARBA" id="ARBA00023136"/>
    </source>
</evidence>
<feature type="transmembrane region" description="Helical" evidence="5">
    <location>
        <begin position="339"/>
        <end position="358"/>
    </location>
</feature>
<feature type="transmembrane region" description="Helical" evidence="5">
    <location>
        <begin position="516"/>
        <end position="538"/>
    </location>
</feature>
<feature type="transmembrane region" description="Helical" evidence="5">
    <location>
        <begin position="370"/>
        <end position="400"/>
    </location>
</feature>
<feature type="transmembrane region" description="Helical" evidence="5">
    <location>
        <begin position="440"/>
        <end position="466"/>
    </location>
</feature>
<accession>A0ABT1H2U5</accession>
<dbReference type="PROSITE" id="PS50928">
    <property type="entry name" value="ABC_TM1"/>
    <property type="match status" value="2"/>
</dbReference>
<evidence type="ECO:0000256" key="2">
    <source>
        <dbReference type="ARBA" id="ARBA00022692"/>
    </source>
</evidence>
<evidence type="ECO:0000256" key="3">
    <source>
        <dbReference type="ARBA" id="ARBA00022989"/>
    </source>
</evidence>
<comment type="caution">
    <text evidence="7">The sequence shown here is derived from an EMBL/GenBank/DDBJ whole genome shotgun (WGS) entry which is preliminary data.</text>
</comment>
<keyword evidence="5" id="KW-0813">Transport</keyword>
<feature type="transmembrane region" description="Helical" evidence="5">
    <location>
        <begin position="545"/>
        <end position="564"/>
    </location>
</feature>